<evidence type="ECO:0000313" key="9">
    <source>
        <dbReference type="EMBL" id="MBL6278167.1"/>
    </source>
</evidence>
<feature type="transmembrane region" description="Helical" evidence="7">
    <location>
        <begin position="22"/>
        <end position="43"/>
    </location>
</feature>
<evidence type="ECO:0000256" key="7">
    <source>
        <dbReference type="RuleBase" id="RU363032"/>
    </source>
</evidence>
<dbReference type="Proteomes" id="UP000661193">
    <property type="component" value="Unassembled WGS sequence"/>
</dbReference>
<keyword evidence="3" id="KW-1003">Cell membrane</keyword>
<comment type="similarity">
    <text evidence="7">Belongs to the binding-protein-dependent transport system permease family.</text>
</comment>
<accession>A0ABS1UP94</accession>
<evidence type="ECO:0000313" key="10">
    <source>
        <dbReference type="Proteomes" id="UP000661193"/>
    </source>
</evidence>
<evidence type="ECO:0000256" key="5">
    <source>
        <dbReference type="ARBA" id="ARBA00022989"/>
    </source>
</evidence>
<reference evidence="9 10" key="1">
    <citation type="submission" date="2021-01" db="EMBL/GenBank/DDBJ databases">
        <title>Genome sequencing of Micromonospora fiedleri MG-37.</title>
        <authorList>
            <person name="Moreland P.E.J."/>
            <person name="Stach J.E.M."/>
        </authorList>
    </citation>
    <scope>NUCLEOTIDE SEQUENCE [LARGE SCALE GENOMIC DNA]</scope>
    <source>
        <strain evidence="9 10">MG-37</strain>
    </source>
</reference>
<keyword evidence="4 7" id="KW-0812">Transmembrane</keyword>
<gene>
    <name evidence="9" type="ORF">JMF97_18580</name>
</gene>
<feature type="transmembrane region" description="Helical" evidence="7">
    <location>
        <begin position="149"/>
        <end position="168"/>
    </location>
</feature>
<evidence type="ECO:0000256" key="6">
    <source>
        <dbReference type="ARBA" id="ARBA00023136"/>
    </source>
</evidence>
<keyword evidence="5 7" id="KW-1133">Transmembrane helix</keyword>
<dbReference type="SUPFAM" id="SSF161098">
    <property type="entry name" value="MetI-like"/>
    <property type="match status" value="1"/>
</dbReference>
<feature type="transmembrane region" description="Helical" evidence="7">
    <location>
        <begin position="118"/>
        <end position="137"/>
    </location>
</feature>
<dbReference type="EMBL" id="JAETXL010000006">
    <property type="protein sequence ID" value="MBL6278167.1"/>
    <property type="molecule type" value="Genomic_DNA"/>
</dbReference>
<keyword evidence="10" id="KW-1185">Reference proteome</keyword>
<evidence type="ECO:0000256" key="4">
    <source>
        <dbReference type="ARBA" id="ARBA00022692"/>
    </source>
</evidence>
<comment type="subcellular location">
    <subcellularLocation>
        <location evidence="1 7">Cell membrane</location>
        <topology evidence="1 7">Multi-pass membrane protein</topology>
    </subcellularLocation>
</comment>
<dbReference type="PANTHER" id="PTHR43744:SF12">
    <property type="entry name" value="ABC TRANSPORTER PERMEASE PROTEIN MG189-RELATED"/>
    <property type="match status" value="1"/>
</dbReference>
<dbReference type="RefSeq" id="WP_203222695.1">
    <property type="nucleotide sequence ID" value="NZ_JAETXL010000006.1"/>
</dbReference>
<evidence type="ECO:0000256" key="1">
    <source>
        <dbReference type="ARBA" id="ARBA00004651"/>
    </source>
</evidence>
<keyword evidence="2 7" id="KW-0813">Transport</keyword>
<dbReference type="Gene3D" id="1.10.3720.10">
    <property type="entry name" value="MetI-like"/>
    <property type="match status" value="1"/>
</dbReference>
<evidence type="ECO:0000256" key="3">
    <source>
        <dbReference type="ARBA" id="ARBA00022475"/>
    </source>
</evidence>
<protein>
    <submittedName>
        <fullName evidence="9">Carbohydrate ABC transporter permease</fullName>
    </submittedName>
</protein>
<dbReference type="InterPro" id="IPR000515">
    <property type="entry name" value="MetI-like"/>
</dbReference>
<evidence type="ECO:0000256" key="2">
    <source>
        <dbReference type="ARBA" id="ARBA00022448"/>
    </source>
</evidence>
<dbReference type="PROSITE" id="PS50928">
    <property type="entry name" value="ABC_TM1"/>
    <property type="match status" value="1"/>
</dbReference>
<dbReference type="InterPro" id="IPR035906">
    <property type="entry name" value="MetI-like_sf"/>
</dbReference>
<feature type="transmembrane region" description="Helical" evidence="7">
    <location>
        <begin position="85"/>
        <end position="106"/>
    </location>
</feature>
<feature type="transmembrane region" description="Helical" evidence="7">
    <location>
        <begin position="205"/>
        <end position="228"/>
    </location>
</feature>
<evidence type="ECO:0000259" key="8">
    <source>
        <dbReference type="PROSITE" id="PS50928"/>
    </source>
</evidence>
<proteinExistence type="inferred from homology"/>
<dbReference type="PANTHER" id="PTHR43744">
    <property type="entry name" value="ABC TRANSPORTER PERMEASE PROTEIN MG189-RELATED-RELATED"/>
    <property type="match status" value="1"/>
</dbReference>
<name>A0ABS1UP94_9ACTN</name>
<sequence length="286" mass="30669">MTTANPVLSPAKRRPVAWGNPLTYALALAVAAVSITPVIYVVIGGFRTTPQIVANPAGMPDPWVFDNYIRVLTQANFWRQALNSAVVSLGTTLGVVALGVSAAFVLARYTFRGREALYTFFTLGLLFPAGAAILPLYLMLRDLGLINSYYAVILPQVAFSLPLTIVILRPFLTAIPRELEDAAAIDGTGRLGFLWRIMLPLSRPALVTVGILAFVTSWNAFLLPLLVLGDASLHTLPLGVQQFSSQYSSDTAGILAFTSLAMLPALLFFTFAEKQIVGGLQGAVKG</sequence>
<organism evidence="9 10">
    <name type="scientific">Micromonospora fiedleri</name>
    <dbReference type="NCBI Taxonomy" id="1157498"/>
    <lineage>
        <taxon>Bacteria</taxon>
        <taxon>Bacillati</taxon>
        <taxon>Actinomycetota</taxon>
        <taxon>Actinomycetes</taxon>
        <taxon>Micromonosporales</taxon>
        <taxon>Micromonosporaceae</taxon>
        <taxon>Micromonospora</taxon>
    </lineage>
</organism>
<keyword evidence="6 7" id="KW-0472">Membrane</keyword>
<comment type="caution">
    <text evidence="9">The sequence shown here is derived from an EMBL/GenBank/DDBJ whole genome shotgun (WGS) entry which is preliminary data.</text>
</comment>
<dbReference type="Pfam" id="PF00528">
    <property type="entry name" value="BPD_transp_1"/>
    <property type="match status" value="1"/>
</dbReference>
<dbReference type="CDD" id="cd06261">
    <property type="entry name" value="TM_PBP2"/>
    <property type="match status" value="1"/>
</dbReference>
<feature type="transmembrane region" description="Helical" evidence="7">
    <location>
        <begin position="252"/>
        <end position="272"/>
    </location>
</feature>
<feature type="domain" description="ABC transmembrane type-1" evidence="8">
    <location>
        <begin position="81"/>
        <end position="272"/>
    </location>
</feature>